<evidence type="ECO:0000259" key="2">
    <source>
        <dbReference type="Pfam" id="PF10400"/>
    </source>
</evidence>
<name>A0ABU1IWX9_9BACL</name>
<dbReference type="PANTHER" id="PTHR43252">
    <property type="entry name" value="TRANSCRIPTIONAL REGULATOR YQJI"/>
    <property type="match status" value="1"/>
</dbReference>
<dbReference type="Gene3D" id="1.10.10.10">
    <property type="entry name" value="Winged helix-like DNA-binding domain superfamily/Winged helix DNA-binding domain"/>
    <property type="match status" value="1"/>
</dbReference>
<keyword evidence="3" id="KW-0238">DNA-binding</keyword>
<sequence>MRVLKYAILGLLYRQEYSGYDITSQFKQEIGQFWSAKHSQIYPELRKLVDEGLVEFRTQIQGEKLEKKMYTITEQGRQELLAWAAQPESLPETEKDEFMLKMYFIHTLSPEQARALFEDQLQQRRAKLAYLQQRYESLMPVFAKEENGEKHTQATHGQTASDTAPLAFHNPNLGHYLVLTKAMAREQSYVDWLERHMKLFV</sequence>
<evidence type="ECO:0000313" key="3">
    <source>
        <dbReference type="EMBL" id="MDR6242892.1"/>
    </source>
</evidence>
<dbReference type="RefSeq" id="WP_188774362.1">
    <property type="nucleotide sequence ID" value="NZ_BMMB01000002.1"/>
</dbReference>
<feature type="domain" description="Transcription regulator PadR C-terminal" evidence="2">
    <location>
        <begin position="95"/>
        <end position="196"/>
    </location>
</feature>
<dbReference type="InterPro" id="IPR005149">
    <property type="entry name" value="Tscrpt_reg_PadR_N"/>
</dbReference>
<organism evidence="3 4">
    <name type="scientific">Paenibacillus hunanensis</name>
    <dbReference type="NCBI Taxonomy" id="539262"/>
    <lineage>
        <taxon>Bacteria</taxon>
        <taxon>Bacillati</taxon>
        <taxon>Bacillota</taxon>
        <taxon>Bacilli</taxon>
        <taxon>Bacillales</taxon>
        <taxon>Paenibacillaceae</taxon>
        <taxon>Paenibacillus</taxon>
    </lineage>
</organism>
<dbReference type="EMBL" id="JAVDQH010000002">
    <property type="protein sequence ID" value="MDR6242892.1"/>
    <property type="molecule type" value="Genomic_DNA"/>
</dbReference>
<dbReference type="InterPro" id="IPR036390">
    <property type="entry name" value="WH_DNA-bd_sf"/>
</dbReference>
<comment type="caution">
    <text evidence="3">The sequence shown here is derived from an EMBL/GenBank/DDBJ whole genome shotgun (WGS) entry which is preliminary data.</text>
</comment>
<keyword evidence="4" id="KW-1185">Reference proteome</keyword>
<dbReference type="PANTHER" id="PTHR43252:SF6">
    <property type="entry name" value="NEGATIVE TRANSCRIPTION REGULATOR PADR"/>
    <property type="match status" value="1"/>
</dbReference>
<accession>A0ABU1IWX9</accession>
<proteinExistence type="predicted"/>
<dbReference type="SUPFAM" id="SSF46785">
    <property type="entry name" value="Winged helix' DNA-binding domain"/>
    <property type="match status" value="1"/>
</dbReference>
<dbReference type="GO" id="GO:0003677">
    <property type="term" value="F:DNA binding"/>
    <property type="evidence" value="ECO:0007669"/>
    <property type="project" value="UniProtKB-KW"/>
</dbReference>
<dbReference type="Pfam" id="PF03551">
    <property type="entry name" value="PadR"/>
    <property type="match status" value="1"/>
</dbReference>
<evidence type="ECO:0000313" key="4">
    <source>
        <dbReference type="Proteomes" id="UP001185028"/>
    </source>
</evidence>
<reference evidence="3 4" key="1">
    <citation type="submission" date="2023-07" db="EMBL/GenBank/DDBJ databases">
        <title>Genomic Encyclopedia of Type Strains, Phase IV (KMG-IV): sequencing the most valuable type-strain genomes for metagenomic binning, comparative biology and taxonomic classification.</title>
        <authorList>
            <person name="Goeker M."/>
        </authorList>
    </citation>
    <scope>NUCLEOTIDE SEQUENCE [LARGE SCALE GENOMIC DNA]</scope>
    <source>
        <strain evidence="3 4">DSM 22170</strain>
    </source>
</reference>
<dbReference type="Gene3D" id="6.10.140.190">
    <property type="match status" value="1"/>
</dbReference>
<dbReference type="Pfam" id="PF10400">
    <property type="entry name" value="Vir_act_alpha_C"/>
    <property type="match status" value="1"/>
</dbReference>
<feature type="domain" description="Transcription regulator PadR N-terminal" evidence="1">
    <location>
        <begin position="8"/>
        <end position="80"/>
    </location>
</feature>
<evidence type="ECO:0000259" key="1">
    <source>
        <dbReference type="Pfam" id="PF03551"/>
    </source>
</evidence>
<protein>
    <submittedName>
        <fullName evidence="3">DNA-binding PadR family transcriptional regulator</fullName>
    </submittedName>
</protein>
<dbReference type="InterPro" id="IPR018309">
    <property type="entry name" value="Tscrpt_reg_PadR_C"/>
</dbReference>
<gene>
    <name evidence="3" type="ORF">JOC58_000776</name>
</gene>
<dbReference type="Proteomes" id="UP001185028">
    <property type="component" value="Unassembled WGS sequence"/>
</dbReference>
<dbReference type="InterPro" id="IPR036388">
    <property type="entry name" value="WH-like_DNA-bd_sf"/>
</dbReference>